<name>H8ZA66_NEMA1</name>
<dbReference type="Pfam" id="PF04078">
    <property type="entry name" value="Rcd1"/>
    <property type="match status" value="1"/>
</dbReference>
<gene>
    <name evidence="1" type="ORF">NERG_00487</name>
    <name evidence="2" type="ORF">NESG_00621</name>
</gene>
<dbReference type="Proteomes" id="UP000054524">
    <property type="component" value="Unassembled WGS sequence"/>
</dbReference>
<evidence type="ECO:0000313" key="2">
    <source>
        <dbReference type="EMBL" id="KFG26475.1"/>
    </source>
</evidence>
<dbReference type="GO" id="GO:0006402">
    <property type="term" value="P:mRNA catabolic process"/>
    <property type="evidence" value="ECO:0007669"/>
    <property type="project" value="InterPro"/>
</dbReference>
<reference evidence="2" key="2">
    <citation type="submission" date="2012-10" db="EMBL/GenBank/DDBJ databases">
        <authorList>
            <consortium name="The Broad Institute Genome Sequencing Platform"/>
            <consortium name="The Broad Institute Genome Sequencing Center for Infectious Disease"/>
            <person name="Cuomo C."/>
            <person name="Troemel E."/>
            <person name="Walker B."/>
            <person name="Young S.K."/>
            <person name="Zeng Q."/>
            <person name="Gargeya S."/>
            <person name="Fitzgerald M."/>
            <person name="Haas B."/>
            <person name="Abouelleil A."/>
            <person name="Alvarado L."/>
            <person name="Arachchi H.M."/>
            <person name="Berlin A.M."/>
            <person name="Chapman S.B."/>
            <person name="Goldberg J."/>
            <person name="Griggs A."/>
            <person name="Gujja S."/>
            <person name="Hansen M."/>
            <person name="Howarth C."/>
            <person name="Imamovic A."/>
            <person name="Larimer J."/>
            <person name="McCowan C."/>
            <person name="Murphy C."/>
            <person name="Neiman D."/>
            <person name="Pearson M."/>
            <person name="Priest M."/>
            <person name="Roberts A."/>
            <person name="Saif S."/>
            <person name="Shea T."/>
            <person name="Sisk P."/>
            <person name="Sykes S."/>
            <person name="Wortman J."/>
            <person name="Nusbaum C."/>
            <person name="Birren B."/>
        </authorList>
    </citation>
    <scope>NUCLEOTIDE SEQUENCE</scope>
    <source>
        <strain evidence="2">ERTm6</strain>
    </source>
</reference>
<accession>A0A086J2V7</accession>
<evidence type="ECO:0000313" key="3">
    <source>
        <dbReference type="Proteomes" id="UP000054524"/>
    </source>
</evidence>
<dbReference type="GO" id="GO:0030014">
    <property type="term" value="C:CCR4-NOT complex"/>
    <property type="evidence" value="ECO:0007669"/>
    <property type="project" value="InterPro"/>
</dbReference>
<dbReference type="InterPro" id="IPR007216">
    <property type="entry name" value="CNOT9"/>
</dbReference>
<dbReference type="AlphaFoldDB" id="H8ZA66"/>
<dbReference type="EMBL" id="AKIJ01000002">
    <property type="protein sequence ID" value="KFG26475.1"/>
    <property type="molecule type" value="Genomic_DNA"/>
</dbReference>
<dbReference type="HOGENOM" id="CLU_039962_2_2_1"/>
<dbReference type="Proteomes" id="UP000005622">
    <property type="component" value="Unassembled WGS sequence"/>
</dbReference>
<keyword evidence="3" id="KW-1185">Reference proteome</keyword>
<organism evidence="1">
    <name type="scientific">Nematocida ausubeli (strain ATCC PRA-371 / ERTm2)</name>
    <name type="common">Nematode killer fungus</name>
    <dbReference type="NCBI Taxonomy" id="1913371"/>
    <lineage>
        <taxon>Eukaryota</taxon>
        <taxon>Fungi</taxon>
        <taxon>Fungi incertae sedis</taxon>
        <taxon>Microsporidia</taxon>
        <taxon>Nematocida</taxon>
    </lineage>
</organism>
<evidence type="ECO:0000313" key="1">
    <source>
        <dbReference type="EMBL" id="EHY66847.1"/>
    </source>
</evidence>
<accession>H8ZA66</accession>
<dbReference type="InterPro" id="IPR011989">
    <property type="entry name" value="ARM-like"/>
</dbReference>
<dbReference type="EMBL" id="JH604633">
    <property type="protein sequence ID" value="EHY66847.1"/>
    <property type="molecule type" value="Genomic_DNA"/>
</dbReference>
<dbReference type="OrthoDB" id="1183224at2759"/>
<protein>
    <submittedName>
        <fullName evidence="1">Uncharacterized protein</fullName>
    </submittedName>
</protein>
<sequence>MRNSTALFEDICGLIIRNENKDESLKRLRTILSESEECKSRMAEQFGILTVFLKDISSVYEYLALERTTIPENIYTILEIITLLTDIDSFILYAIDSNLLLFLYPIINSSIRNEEIEELKYITFQIIKCILKKNKIENLIEFFKNTELVPLCLRNMELGRKKTKIEASEVFYLIISVQDGLEYSCQTYDRFMAISMILNSVLVQMETIQSPRLLELTIKIYTKLCNMPNAKIAFNKNRPHMLYTESIRELVRTHPNVKAAYDEFLSILQN</sequence>
<proteinExistence type="predicted"/>
<dbReference type="PANTHER" id="PTHR12262">
    <property type="entry name" value="CCR4-NOT TRANSCRIPTION COMPLEX SUBUNIT 9"/>
    <property type="match status" value="1"/>
</dbReference>
<dbReference type="STRING" id="944018.H8ZA66"/>
<reference evidence="1" key="1">
    <citation type="submission" date="2011-03" db="EMBL/GenBank/DDBJ databases">
        <title>The Genome Sequence of Nematocida sp1 strain ERTm2.</title>
        <authorList>
            <consortium name="The Broad Institute Genome Sequencing Platform"/>
            <consortium name="The Broad Institute Genome Sequencing Center for Infectious Disease"/>
            <person name="Cuomo C."/>
            <person name="Troemel E."/>
            <person name="Young S.K."/>
            <person name="Zeng Q."/>
            <person name="Gargeya S."/>
            <person name="Fitzgerald M."/>
            <person name="Haas B."/>
            <person name="Abouelleil A."/>
            <person name="Alvarado L."/>
            <person name="Arachchi H.M."/>
            <person name="Berlin A."/>
            <person name="Brown A."/>
            <person name="Chapman S.B."/>
            <person name="Chen Z."/>
            <person name="Dunbar C."/>
            <person name="Freedman E."/>
            <person name="Gearin G."/>
            <person name="Gellesch M."/>
            <person name="Goldberg J."/>
            <person name="Griggs A."/>
            <person name="Gujja S."/>
            <person name="Heilman E.R."/>
            <person name="Heiman D."/>
            <person name="Howarth C."/>
            <person name="Larson L."/>
            <person name="Lui A."/>
            <person name="MacDonald P.J.P."/>
            <person name="Mehta T."/>
            <person name="Montmayeur A."/>
            <person name="Murphy C."/>
            <person name="Neiman D."/>
            <person name="Pearson M."/>
            <person name="Priest M."/>
            <person name="Roberts A."/>
            <person name="Saif S."/>
            <person name="Shea T."/>
            <person name="Shenoy N."/>
            <person name="Sisk P."/>
            <person name="Stolte C."/>
            <person name="Sykes S."/>
            <person name="White J."/>
            <person name="Yandava C."/>
            <person name="Wortman J."/>
            <person name="Nusbaum C."/>
            <person name="Birren B."/>
        </authorList>
    </citation>
    <scope>NUCLEOTIDE SEQUENCE</scope>
    <source>
        <strain evidence="1">ERTm2</strain>
    </source>
</reference>
<reference evidence="2 3" key="3">
    <citation type="journal article" date="2014" name="Genome Announc.">
        <title>Genome Sequence of the Microsporidian Species Nematocida sp1 Strain ERTm6 (ATCC PRA-372).</title>
        <authorList>
            <person name="Bakowski M.A."/>
            <person name="Priest M."/>
            <person name="Young S."/>
            <person name="Cuomo C.A."/>
            <person name="Troemel E.R."/>
        </authorList>
    </citation>
    <scope>NUCLEOTIDE SEQUENCE [LARGE SCALE GENOMIC DNA]</scope>
    <source>
        <strain evidence="2 3">ERTm6</strain>
    </source>
</reference>
<dbReference type="Gene3D" id="1.25.10.10">
    <property type="entry name" value="Leucine-rich Repeat Variant"/>
    <property type="match status" value="1"/>
</dbReference>